<feature type="signal peptide" evidence="2">
    <location>
        <begin position="1"/>
        <end position="30"/>
    </location>
</feature>
<gene>
    <name evidence="3" type="ORF">FGL95_05130</name>
</gene>
<dbReference type="EMBL" id="VCQU01000001">
    <property type="protein sequence ID" value="NMN94420.1"/>
    <property type="molecule type" value="Genomic_DNA"/>
</dbReference>
<dbReference type="GO" id="GO:0050482">
    <property type="term" value="P:arachidonate secretion"/>
    <property type="evidence" value="ECO:0007669"/>
    <property type="project" value="InterPro"/>
</dbReference>
<dbReference type="GO" id="GO:0006644">
    <property type="term" value="P:phospholipid metabolic process"/>
    <property type="evidence" value="ECO:0007669"/>
    <property type="project" value="InterPro"/>
</dbReference>
<dbReference type="RefSeq" id="WP_169585073.1">
    <property type="nucleotide sequence ID" value="NZ_VCQU01000001.1"/>
</dbReference>
<name>A0A848KE32_9NOCA</name>
<evidence type="ECO:0000313" key="3">
    <source>
        <dbReference type="EMBL" id="NMN94420.1"/>
    </source>
</evidence>
<protein>
    <recommendedName>
        <fullName evidence="5">Phospholipase A2</fullName>
    </recommendedName>
</protein>
<feature type="chain" id="PRO_5032541416" description="Phospholipase A2" evidence="2">
    <location>
        <begin position="31"/>
        <end position="213"/>
    </location>
</feature>
<reference evidence="3 4" key="1">
    <citation type="submission" date="2019-05" db="EMBL/GenBank/DDBJ databases">
        <authorList>
            <person name="Lee S.D."/>
        </authorList>
    </citation>
    <scope>NUCLEOTIDE SEQUENCE [LARGE SCALE GENOMIC DNA]</scope>
    <source>
        <strain evidence="3 4">YC2-7</strain>
    </source>
</reference>
<keyword evidence="2" id="KW-0732">Signal</keyword>
<keyword evidence="1" id="KW-0812">Transmembrane</keyword>
<reference evidence="3 4" key="2">
    <citation type="submission" date="2020-06" db="EMBL/GenBank/DDBJ databases">
        <title>Antribacter stalactiti gen. nov., sp. nov., a new member of the family Nacardiaceae isolated from a cave.</title>
        <authorList>
            <person name="Kim I.S."/>
        </authorList>
    </citation>
    <scope>NUCLEOTIDE SEQUENCE [LARGE SCALE GENOMIC DNA]</scope>
    <source>
        <strain evidence="3 4">YC2-7</strain>
    </source>
</reference>
<comment type="caution">
    <text evidence="3">The sequence shown here is derived from an EMBL/GenBank/DDBJ whole genome shotgun (WGS) entry which is preliminary data.</text>
</comment>
<proteinExistence type="predicted"/>
<keyword evidence="1" id="KW-0472">Membrane</keyword>
<evidence type="ECO:0000313" key="4">
    <source>
        <dbReference type="Proteomes" id="UP000535543"/>
    </source>
</evidence>
<organism evidence="3 4">
    <name type="scientific">Antrihabitans stalactiti</name>
    <dbReference type="NCBI Taxonomy" id="2584121"/>
    <lineage>
        <taxon>Bacteria</taxon>
        <taxon>Bacillati</taxon>
        <taxon>Actinomycetota</taxon>
        <taxon>Actinomycetes</taxon>
        <taxon>Mycobacteriales</taxon>
        <taxon>Nocardiaceae</taxon>
        <taxon>Antrihabitans</taxon>
    </lineage>
</organism>
<accession>A0A848KE32</accession>
<keyword evidence="1" id="KW-1133">Transmembrane helix</keyword>
<dbReference type="AlphaFoldDB" id="A0A848KE32"/>
<dbReference type="Proteomes" id="UP000535543">
    <property type="component" value="Unassembled WGS sequence"/>
</dbReference>
<evidence type="ECO:0000256" key="1">
    <source>
        <dbReference type="SAM" id="Phobius"/>
    </source>
</evidence>
<dbReference type="InterPro" id="IPR036444">
    <property type="entry name" value="PLipase_A2_dom_sf"/>
</dbReference>
<dbReference type="SUPFAM" id="SSF48619">
    <property type="entry name" value="Phospholipase A2, PLA2"/>
    <property type="match status" value="1"/>
</dbReference>
<evidence type="ECO:0000256" key="2">
    <source>
        <dbReference type="SAM" id="SignalP"/>
    </source>
</evidence>
<feature type="transmembrane region" description="Helical" evidence="1">
    <location>
        <begin position="175"/>
        <end position="197"/>
    </location>
</feature>
<keyword evidence="4" id="KW-1185">Reference proteome</keyword>
<evidence type="ECO:0008006" key="5">
    <source>
        <dbReference type="Google" id="ProtNLM"/>
    </source>
</evidence>
<sequence>MRRTVWTNRAVAAAAILTVASAALAPAASAAGTGPESAQARNMIAALTTDAAPVIPADFESVIGYRPTVVDGFLANPDGDCSSPVTLPAEFDSACKAHDLGYDVLRYADRAGEPLGPWARQAIDAQLGTRMHDACGSRSDSVARAGCSTMADIAIGFVDANSWRQGYVTPGPEPVGIYCAAALFVGILLIGVGMLHWRPRTFALGQLLREAVA</sequence>
<dbReference type="Gene3D" id="1.20.90.10">
    <property type="entry name" value="Phospholipase A2 domain"/>
    <property type="match status" value="1"/>
</dbReference>
<dbReference type="GO" id="GO:0004623">
    <property type="term" value="F:phospholipase A2 activity"/>
    <property type="evidence" value="ECO:0007669"/>
    <property type="project" value="InterPro"/>
</dbReference>